<dbReference type="Proteomes" id="UP000499080">
    <property type="component" value="Unassembled WGS sequence"/>
</dbReference>
<organism evidence="1 2">
    <name type="scientific">Araneus ventricosus</name>
    <name type="common">Orbweaver spider</name>
    <name type="synonym">Epeira ventricosa</name>
    <dbReference type="NCBI Taxonomy" id="182803"/>
    <lineage>
        <taxon>Eukaryota</taxon>
        <taxon>Metazoa</taxon>
        <taxon>Ecdysozoa</taxon>
        <taxon>Arthropoda</taxon>
        <taxon>Chelicerata</taxon>
        <taxon>Arachnida</taxon>
        <taxon>Araneae</taxon>
        <taxon>Araneomorphae</taxon>
        <taxon>Entelegynae</taxon>
        <taxon>Araneoidea</taxon>
        <taxon>Araneidae</taxon>
        <taxon>Araneus</taxon>
    </lineage>
</organism>
<keyword evidence="2" id="KW-1185">Reference proteome</keyword>
<dbReference type="AlphaFoldDB" id="A0A4Y2PZU7"/>
<dbReference type="EMBL" id="BGPR01012590">
    <property type="protein sequence ID" value="GBN56779.1"/>
    <property type="molecule type" value="Genomic_DNA"/>
</dbReference>
<accession>A0A4Y2PZU7</accession>
<reference evidence="1 2" key="1">
    <citation type="journal article" date="2019" name="Sci. Rep.">
        <title>Orb-weaving spider Araneus ventricosus genome elucidates the spidroin gene catalogue.</title>
        <authorList>
            <person name="Kono N."/>
            <person name="Nakamura H."/>
            <person name="Ohtoshi R."/>
            <person name="Moran D.A.P."/>
            <person name="Shinohara A."/>
            <person name="Yoshida Y."/>
            <person name="Fujiwara M."/>
            <person name="Mori M."/>
            <person name="Tomita M."/>
            <person name="Arakawa K."/>
        </authorList>
    </citation>
    <scope>NUCLEOTIDE SEQUENCE [LARGE SCALE GENOMIC DNA]</scope>
</reference>
<proteinExistence type="predicted"/>
<evidence type="ECO:0000313" key="1">
    <source>
        <dbReference type="EMBL" id="GBN56779.1"/>
    </source>
</evidence>
<name>A0A4Y2PZU7_ARAVE</name>
<protein>
    <submittedName>
        <fullName evidence="1">Uncharacterized protein</fullName>
    </submittedName>
</protein>
<gene>
    <name evidence="1" type="ORF">AVEN_245926_1</name>
</gene>
<sequence>MPHSQLNPSNELTMKPVEVKIVHKTDSSLSPDAGTHRAIQNQSKLTATKSTLLAGWENKYKYALFGHTSQNHDMRKSQLTSIGHFRVKVEPLKENYSSTVLQLSDFISS</sequence>
<evidence type="ECO:0000313" key="2">
    <source>
        <dbReference type="Proteomes" id="UP000499080"/>
    </source>
</evidence>
<comment type="caution">
    <text evidence="1">The sequence shown here is derived from an EMBL/GenBank/DDBJ whole genome shotgun (WGS) entry which is preliminary data.</text>
</comment>